<dbReference type="InterPro" id="IPR015947">
    <property type="entry name" value="PUA-like_sf"/>
</dbReference>
<dbReference type="PRINTS" id="PR00929">
    <property type="entry name" value="ATHOOK"/>
</dbReference>
<feature type="compositionally biased region" description="Basic and acidic residues" evidence="3">
    <location>
        <begin position="1"/>
        <end position="73"/>
    </location>
</feature>
<name>N1Q9L8_PSEFD</name>
<dbReference type="Gene3D" id="3.10.590.10">
    <property type="entry name" value="ph1033 like domains"/>
    <property type="match status" value="1"/>
</dbReference>
<reference evidence="5 6" key="1">
    <citation type="journal article" date="2012" name="PLoS Pathog.">
        <title>Diverse lifestyles and strategies of plant pathogenesis encoded in the genomes of eighteen Dothideomycetes fungi.</title>
        <authorList>
            <person name="Ohm R.A."/>
            <person name="Feau N."/>
            <person name="Henrissat B."/>
            <person name="Schoch C.L."/>
            <person name="Horwitz B.A."/>
            <person name="Barry K.W."/>
            <person name="Condon B.J."/>
            <person name="Copeland A.C."/>
            <person name="Dhillon B."/>
            <person name="Glaser F."/>
            <person name="Hesse C.N."/>
            <person name="Kosti I."/>
            <person name="LaButti K."/>
            <person name="Lindquist E.A."/>
            <person name="Lucas S."/>
            <person name="Salamov A.A."/>
            <person name="Bradshaw R.E."/>
            <person name="Ciuffetti L."/>
            <person name="Hamelin R.C."/>
            <person name="Kema G.H.J."/>
            <person name="Lawrence C."/>
            <person name="Scott J.A."/>
            <person name="Spatafora J.W."/>
            <person name="Turgeon B.G."/>
            <person name="de Wit P.J.G.M."/>
            <person name="Zhong S."/>
            <person name="Goodwin S.B."/>
            <person name="Grigoriev I.V."/>
        </authorList>
    </citation>
    <scope>NUCLEOTIDE SEQUENCE [LARGE SCALE GENOMIC DNA]</scope>
    <source>
        <strain evidence="5 6">CIRAD86</strain>
    </source>
</reference>
<dbReference type="CDD" id="cd21133">
    <property type="entry name" value="EVE"/>
    <property type="match status" value="1"/>
</dbReference>
<dbReference type="KEGG" id="pfj:MYCFIDRAFT_124617"/>
<evidence type="ECO:0000256" key="1">
    <source>
        <dbReference type="ARBA" id="ARBA00004123"/>
    </source>
</evidence>
<dbReference type="HOGENOM" id="CLU_041799_0_1_1"/>
<dbReference type="InterPro" id="IPR017956">
    <property type="entry name" value="AT_hook_DNA-bd_motif"/>
</dbReference>
<dbReference type="EMBL" id="KB446555">
    <property type="protein sequence ID" value="EME89590.1"/>
    <property type="molecule type" value="Genomic_DNA"/>
</dbReference>
<keyword evidence="2" id="KW-0539">Nucleus</keyword>
<proteinExistence type="predicted"/>
<dbReference type="InterPro" id="IPR052181">
    <property type="entry name" value="5hmC_binding"/>
</dbReference>
<dbReference type="SMART" id="SM00384">
    <property type="entry name" value="AT_hook"/>
    <property type="match status" value="5"/>
</dbReference>
<comment type="subcellular location">
    <subcellularLocation>
        <location evidence="1">Nucleus</location>
    </subcellularLocation>
</comment>
<evidence type="ECO:0000256" key="3">
    <source>
        <dbReference type="SAM" id="MobiDB-lite"/>
    </source>
</evidence>
<dbReference type="GO" id="GO:0003677">
    <property type="term" value="F:DNA binding"/>
    <property type="evidence" value="ECO:0007669"/>
    <property type="project" value="InterPro"/>
</dbReference>
<dbReference type="OrthoDB" id="41445at2759"/>
<feature type="region of interest" description="Disordered" evidence="3">
    <location>
        <begin position="1"/>
        <end position="99"/>
    </location>
</feature>
<dbReference type="InterPro" id="IPR002740">
    <property type="entry name" value="EVE_domain"/>
</dbReference>
<feature type="non-terminal residue" evidence="5">
    <location>
        <position position="268"/>
    </location>
</feature>
<evidence type="ECO:0000259" key="4">
    <source>
        <dbReference type="Pfam" id="PF01878"/>
    </source>
</evidence>
<keyword evidence="6" id="KW-1185">Reference proteome</keyword>
<accession>N1Q9L8</accession>
<sequence>KKRGRPAKEAAADEREPPKKQGRPAKEAAADEGEPPKKRGRPAKEAAADESEPPKKRGRPAKEAAADESEPPKKRGRPAKSATTAKSAAPAAPSKKRAAISGKHYWLMKAEQDGHDETLKNGEIFNTKFTIDDLRAKTEPEPWDGVRNPTAAKNLRGMKQGDLAFFYASGGKKPAIVGIMEIVKEHEPDMTAWDENSYGYVEQEKDRQKWCVVYVEFRKKFSKPITRDVLKKHFDEGPLSKMQEFNAARLSVSKVSEDEWNFINGLIE</sequence>
<dbReference type="AlphaFoldDB" id="N1Q9L8"/>
<dbReference type="PANTHER" id="PTHR14087:SF7">
    <property type="entry name" value="THYMOCYTE NUCLEAR PROTEIN 1"/>
    <property type="match status" value="1"/>
</dbReference>
<dbReference type="Proteomes" id="UP000016932">
    <property type="component" value="Unassembled WGS sequence"/>
</dbReference>
<dbReference type="Pfam" id="PF02178">
    <property type="entry name" value="AT_hook"/>
    <property type="match status" value="5"/>
</dbReference>
<evidence type="ECO:0000313" key="5">
    <source>
        <dbReference type="EMBL" id="EME89590.1"/>
    </source>
</evidence>
<feature type="compositionally biased region" description="Low complexity" evidence="3">
    <location>
        <begin position="79"/>
        <end position="93"/>
    </location>
</feature>
<dbReference type="GO" id="GO:0005634">
    <property type="term" value="C:nucleus"/>
    <property type="evidence" value="ECO:0007669"/>
    <property type="project" value="UniProtKB-SubCell"/>
</dbReference>
<dbReference type="VEuPathDB" id="FungiDB:MYCFIDRAFT_124617"/>
<protein>
    <recommendedName>
        <fullName evidence="4">EVE domain-containing protein</fullName>
    </recommendedName>
</protein>
<dbReference type="eggNOG" id="KOG3383">
    <property type="taxonomic scope" value="Eukaryota"/>
</dbReference>
<dbReference type="RefSeq" id="XP_007922159.1">
    <property type="nucleotide sequence ID" value="XM_007923968.1"/>
</dbReference>
<evidence type="ECO:0000313" key="6">
    <source>
        <dbReference type="Proteomes" id="UP000016932"/>
    </source>
</evidence>
<feature type="domain" description="EVE" evidence="4">
    <location>
        <begin position="105"/>
        <end position="263"/>
    </location>
</feature>
<dbReference type="PANTHER" id="PTHR14087">
    <property type="entry name" value="THYMOCYTE NUCLEAR PROTEIN 1"/>
    <property type="match status" value="1"/>
</dbReference>
<dbReference type="Pfam" id="PF01878">
    <property type="entry name" value="EVE"/>
    <property type="match status" value="1"/>
</dbReference>
<dbReference type="GeneID" id="19330545"/>
<dbReference type="STRING" id="383855.N1Q9L8"/>
<feature type="non-terminal residue" evidence="5">
    <location>
        <position position="1"/>
    </location>
</feature>
<gene>
    <name evidence="5" type="ORF">MYCFIDRAFT_124617</name>
</gene>
<organism evidence="5 6">
    <name type="scientific">Pseudocercospora fijiensis (strain CIRAD86)</name>
    <name type="common">Black leaf streak disease fungus</name>
    <name type="synonym">Mycosphaerella fijiensis</name>
    <dbReference type="NCBI Taxonomy" id="383855"/>
    <lineage>
        <taxon>Eukaryota</taxon>
        <taxon>Fungi</taxon>
        <taxon>Dikarya</taxon>
        <taxon>Ascomycota</taxon>
        <taxon>Pezizomycotina</taxon>
        <taxon>Dothideomycetes</taxon>
        <taxon>Dothideomycetidae</taxon>
        <taxon>Mycosphaerellales</taxon>
        <taxon>Mycosphaerellaceae</taxon>
        <taxon>Pseudocercospora</taxon>
    </lineage>
</organism>
<dbReference type="InterPro" id="IPR047197">
    <property type="entry name" value="THYN1-like_EVE"/>
</dbReference>
<dbReference type="SUPFAM" id="SSF88697">
    <property type="entry name" value="PUA domain-like"/>
    <property type="match status" value="1"/>
</dbReference>
<evidence type="ECO:0000256" key="2">
    <source>
        <dbReference type="ARBA" id="ARBA00023242"/>
    </source>
</evidence>